<dbReference type="PIRSF" id="PIRSF021439">
    <property type="entry name" value="DUF972"/>
    <property type="match status" value="1"/>
</dbReference>
<dbReference type="KEGG" id="pth:PTH_0065"/>
<evidence type="ECO:0000256" key="3">
    <source>
        <dbReference type="ARBA" id="ARBA00022723"/>
    </source>
</evidence>
<keyword evidence="6" id="KW-0175">Coiled coil</keyword>
<evidence type="ECO:0000256" key="5">
    <source>
        <dbReference type="ARBA" id="ARBA00022880"/>
    </source>
</evidence>
<evidence type="ECO:0000313" key="7">
    <source>
        <dbReference type="EMBL" id="BAF58246.1"/>
    </source>
</evidence>
<protein>
    <submittedName>
        <fullName evidence="7">Uncharacterized protein conserved in bacteria</fullName>
    </submittedName>
</protein>
<sequence>MQSLYKLVKEMELKLHAVLSEALELKNRIQEMEEENALLRKELAAAYRRNCSGRPRPAGADVPGRGFINLLELYDQGFHICNLYFGRKRAEECLFCMAFLRKEQEPAAGRPEG</sequence>
<keyword evidence="1" id="KW-0963">Cytoplasm</keyword>
<evidence type="ECO:0000256" key="6">
    <source>
        <dbReference type="SAM" id="Coils"/>
    </source>
</evidence>
<gene>
    <name evidence="7" type="ordered locus">PTH_0065</name>
</gene>
<dbReference type="InterPro" id="IPR010377">
    <property type="entry name" value="YabA"/>
</dbReference>
<evidence type="ECO:0000256" key="4">
    <source>
        <dbReference type="ARBA" id="ARBA00022833"/>
    </source>
</evidence>
<keyword evidence="4" id="KW-0862">Zinc</keyword>
<dbReference type="GO" id="GO:0008156">
    <property type="term" value="P:negative regulation of DNA replication"/>
    <property type="evidence" value="ECO:0007669"/>
    <property type="project" value="UniProtKB-KW"/>
</dbReference>
<evidence type="ECO:0000256" key="1">
    <source>
        <dbReference type="ARBA" id="ARBA00022490"/>
    </source>
</evidence>
<dbReference type="STRING" id="370438.PTH_0065"/>
<name>A5D693_PELTS</name>
<dbReference type="Proteomes" id="UP000006556">
    <property type="component" value="Chromosome"/>
</dbReference>
<keyword evidence="3" id="KW-0479">Metal-binding</keyword>
<keyword evidence="2" id="KW-0235">DNA replication</keyword>
<proteinExistence type="predicted"/>
<dbReference type="AlphaFoldDB" id="A5D693"/>
<feature type="coiled-coil region" evidence="6">
    <location>
        <begin position="8"/>
        <end position="49"/>
    </location>
</feature>
<dbReference type="GO" id="GO:0046872">
    <property type="term" value="F:metal ion binding"/>
    <property type="evidence" value="ECO:0007669"/>
    <property type="project" value="UniProtKB-KW"/>
</dbReference>
<keyword evidence="5" id="KW-0236">DNA replication inhibitor</keyword>
<keyword evidence="8" id="KW-1185">Reference proteome</keyword>
<dbReference type="HOGENOM" id="CLU_157169_0_0_9"/>
<accession>A5D693</accession>
<dbReference type="EMBL" id="AP009389">
    <property type="protein sequence ID" value="BAF58246.1"/>
    <property type="molecule type" value="Genomic_DNA"/>
</dbReference>
<reference evidence="8" key="1">
    <citation type="journal article" date="2008" name="Genome Res.">
        <title>The genome of Pelotomaculum thermopropionicum reveals niche-associated evolution in anaerobic microbiota.</title>
        <authorList>
            <person name="Kosaka T."/>
            <person name="Kato S."/>
            <person name="Shimoyama T."/>
            <person name="Ishii S."/>
            <person name="Abe T."/>
            <person name="Watanabe K."/>
        </authorList>
    </citation>
    <scope>NUCLEOTIDE SEQUENCE [LARGE SCALE GENOMIC DNA]</scope>
    <source>
        <strain evidence="8">DSM 13744 / JCM 10971 / SI</strain>
    </source>
</reference>
<dbReference type="Pfam" id="PF06156">
    <property type="entry name" value="YabA"/>
    <property type="match status" value="1"/>
</dbReference>
<evidence type="ECO:0000313" key="8">
    <source>
        <dbReference type="Proteomes" id="UP000006556"/>
    </source>
</evidence>
<evidence type="ECO:0000256" key="2">
    <source>
        <dbReference type="ARBA" id="ARBA00022705"/>
    </source>
</evidence>
<dbReference type="GO" id="GO:0006260">
    <property type="term" value="P:DNA replication"/>
    <property type="evidence" value="ECO:0007669"/>
    <property type="project" value="UniProtKB-KW"/>
</dbReference>
<organism evidence="7 8">
    <name type="scientific">Pelotomaculum thermopropionicum (strain DSM 13744 / JCM 10971 / SI)</name>
    <dbReference type="NCBI Taxonomy" id="370438"/>
    <lineage>
        <taxon>Bacteria</taxon>
        <taxon>Bacillati</taxon>
        <taxon>Bacillota</taxon>
        <taxon>Clostridia</taxon>
        <taxon>Eubacteriales</taxon>
        <taxon>Desulfotomaculaceae</taxon>
        <taxon>Pelotomaculum</taxon>
    </lineage>
</organism>
<dbReference type="eggNOG" id="COG4467">
    <property type="taxonomic scope" value="Bacteria"/>
</dbReference>